<gene>
    <name evidence="1" type="ORF">DN051_41310</name>
</gene>
<dbReference type="InterPro" id="IPR029069">
    <property type="entry name" value="HotDog_dom_sf"/>
</dbReference>
<dbReference type="RefSeq" id="WP_053758828.1">
    <property type="nucleotide sequence ID" value="NZ_CP030074.1"/>
</dbReference>
<dbReference type="GeneID" id="32597394"/>
<proteinExistence type="predicted"/>
<reference evidence="2" key="1">
    <citation type="submission" date="2018-06" db="EMBL/GenBank/DDBJ databases">
        <authorList>
            <person name="Li K."/>
        </authorList>
    </citation>
    <scope>NUCLEOTIDE SEQUENCE [LARGE SCALE GENOMIC DNA]</scope>
    <source>
        <strain evidence="2">ZFG47</strain>
        <plasmid evidence="2">unnamed1</plasmid>
    </source>
</reference>
<evidence type="ECO:0000313" key="1">
    <source>
        <dbReference type="EMBL" id="AWW43069.1"/>
    </source>
</evidence>
<evidence type="ECO:0008006" key="3">
    <source>
        <dbReference type="Google" id="ProtNLM"/>
    </source>
</evidence>
<dbReference type="Proteomes" id="UP000249616">
    <property type="component" value="Plasmid unnamed1"/>
</dbReference>
<keyword evidence="2" id="KW-1185">Reference proteome</keyword>
<geneLocation type="plasmid" evidence="1 2">
    <name>unnamed1</name>
</geneLocation>
<keyword evidence="1" id="KW-0614">Plasmid</keyword>
<evidence type="ECO:0000313" key="2">
    <source>
        <dbReference type="Proteomes" id="UP000249616"/>
    </source>
</evidence>
<dbReference type="Gene3D" id="3.10.129.10">
    <property type="entry name" value="Hotdog Thioesterase"/>
    <property type="match status" value="1"/>
</dbReference>
<accession>A0A2Z4JD63</accession>
<sequence length="163" mass="18543">MLTTNEVRLEDIPGLLGQTVESPWISVDTRLRGLFEEATMIDEFMTPEDRLLYPEGLLEGFHLLGLLDHFISKYINWDMSSTYGLNYGLDRVRFVSPMVAGRPLRFRTTVTEVEPKHDGYLIVFECVLEHEDADRPGMTATWLCYQLPTVDPAGEATTEDGAR</sequence>
<dbReference type="KEGG" id="scad:DN051_41310"/>
<name>A0A2Z4JD63_9ACTN</name>
<protein>
    <recommendedName>
        <fullName evidence="3">MaoC family dehydratase</fullName>
    </recommendedName>
</protein>
<organism evidence="1 2">
    <name type="scientific">Streptomyces cadmiisoli</name>
    <dbReference type="NCBI Taxonomy" id="2184053"/>
    <lineage>
        <taxon>Bacteria</taxon>
        <taxon>Bacillati</taxon>
        <taxon>Actinomycetota</taxon>
        <taxon>Actinomycetes</taxon>
        <taxon>Kitasatosporales</taxon>
        <taxon>Streptomycetaceae</taxon>
        <taxon>Streptomyces</taxon>
        <taxon>Streptomyces aurantiacus group</taxon>
    </lineage>
</organism>
<dbReference type="SUPFAM" id="SSF54637">
    <property type="entry name" value="Thioesterase/thiol ester dehydrase-isomerase"/>
    <property type="match status" value="1"/>
</dbReference>
<dbReference type="AlphaFoldDB" id="A0A2Z4JD63"/>
<dbReference type="EMBL" id="CP030074">
    <property type="protein sequence ID" value="AWW43069.1"/>
    <property type="molecule type" value="Genomic_DNA"/>
</dbReference>